<dbReference type="PANTHER" id="PTHR28629">
    <property type="entry name" value="TRIOKINASE/FMN CYCLASE"/>
    <property type="match status" value="1"/>
</dbReference>
<dbReference type="InterPro" id="IPR004006">
    <property type="entry name" value="DhaK_dom"/>
</dbReference>
<dbReference type="FunFam" id="3.30.1180.20:FF:000002">
    <property type="entry name" value="Dihydroxyacetone kinase subunit DhaK"/>
    <property type="match status" value="1"/>
</dbReference>
<keyword evidence="9" id="KW-1185">Reference proteome</keyword>
<sequence length="328" mass="34716">MKKFLNSIDTVLTESLDGFVAAHSDILALGDEHKFVRRKILKPGKVALISGGGSGHEPLHGGLVGHGMLDAACPGQVFTSPTPDQMMAAAEDVNTGAGCLFIVKNYEGDVMNFDMAAEMSEGVMQVVTNDDVAVEDSLYTTGRRGVAGTLVVEKIVGAAAEQGMGLKELKTLGSRVNAATRSMGVALTSCTVPAAGKPTFDIGDREMEFGVGIHGEPGRRRERLKSADEIAEEICSTIVTDLGDAARGPGLLFVNGFGGTPLMELYLMYNSARQIFEKHGVSIARSLVGSYVTSLDMAGCSITLSRLDDELVGYWDAPVHTAALRWGM</sequence>
<dbReference type="RefSeq" id="WP_165117186.1">
    <property type="nucleotide sequence ID" value="NZ_JAAKZG010000004.1"/>
</dbReference>
<protein>
    <recommendedName>
        <fullName evidence="3">phosphoenolpyruvate--glycerone phosphotransferase</fullName>
        <ecNumber evidence="3">2.7.1.121</ecNumber>
    </recommendedName>
</protein>
<dbReference type="GO" id="GO:0047324">
    <property type="term" value="F:phosphoenolpyruvate-glycerone phosphotransferase activity"/>
    <property type="evidence" value="ECO:0007669"/>
    <property type="project" value="UniProtKB-EC"/>
</dbReference>
<dbReference type="PANTHER" id="PTHR28629:SF4">
    <property type="entry name" value="TRIOKINASE_FMN CYCLASE"/>
    <property type="match status" value="1"/>
</dbReference>
<keyword evidence="5 8" id="KW-0418">Kinase</keyword>
<dbReference type="GO" id="GO:0005829">
    <property type="term" value="C:cytosol"/>
    <property type="evidence" value="ECO:0007669"/>
    <property type="project" value="TreeGrafter"/>
</dbReference>
<reference evidence="8 9" key="1">
    <citation type="submission" date="2020-02" db="EMBL/GenBank/DDBJ databases">
        <title>Genome sequence of the type strain CGMCC 1.15528 of Mesorhizobium zhangyense.</title>
        <authorList>
            <person name="Gao J."/>
            <person name="Sun J."/>
        </authorList>
    </citation>
    <scope>NUCLEOTIDE SEQUENCE [LARGE SCALE GENOMIC DNA]</scope>
    <source>
        <strain evidence="8 9">CGMCC 1.15528</strain>
    </source>
</reference>
<dbReference type="InterPro" id="IPR050861">
    <property type="entry name" value="Dihydroxyacetone_Kinase"/>
</dbReference>
<dbReference type="EMBL" id="JAAKZG010000004">
    <property type="protein sequence ID" value="NGN41592.1"/>
    <property type="molecule type" value="Genomic_DNA"/>
</dbReference>
<dbReference type="NCBIfam" id="TIGR02363">
    <property type="entry name" value="dhaK1"/>
    <property type="match status" value="1"/>
</dbReference>
<dbReference type="EC" id="2.7.1.121" evidence="3"/>
<evidence type="ECO:0000313" key="8">
    <source>
        <dbReference type="EMBL" id="NGN41592.1"/>
    </source>
</evidence>
<keyword evidence="4 8" id="KW-0808">Transferase</keyword>
<dbReference type="AlphaFoldDB" id="A0A7C9VC49"/>
<dbReference type="Gene3D" id="3.30.1180.20">
    <property type="entry name" value="Dihydroxyacetone kinase, domain 2"/>
    <property type="match status" value="1"/>
</dbReference>
<feature type="domain" description="DhaK" evidence="7">
    <location>
        <begin position="7"/>
        <end position="326"/>
    </location>
</feature>
<evidence type="ECO:0000256" key="2">
    <source>
        <dbReference type="ARBA" id="ARBA00004745"/>
    </source>
</evidence>
<comment type="caution">
    <text evidence="8">The sequence shown here is derived from an EMBL/GenBank/DDBJ whole genome shotgun (WGS) entry which is preliminary data.</text>
</comment>
<dbReference type="Pfam" id="PF02733">
    <property type="entry name" value="Dak1"/>
    <property type="match status" value="1"/>
</dbReference>
<dbReference type="GO" id="GO:0004371">
    <property type="term" value="F:glycerone kinase activity"/>
    <property type="evidence" value="ECO:0007669"/>
    <property type="project" value="InterPro"/>
</dbReference>
<accession>A0A7C9VC49</accession>
<evidence type="ECO:0000259" key="7">
    <source>
        <dbReference type="PROSITE" id="PS51481"/>
    </source>
</evidence>
<dbReference type="FunFam" id="3.40.50.10440:FF:000001">
    <property type="entry name" value="Dihydroxyacetone kinase, DhaK subunit"/>
    <property type="match status" value="1"/>
</dbReference>
<dbReference type="GO" id="GO:0019563">
    <property type="term" value="P:glycerol catabolic process"/>
    <property type="evidence" value="ECO:0007669"/>
    <property type="project" value="TreeGrafter"/>
</dbReference>
<proteinExistence type="predicted"/>
<name>A0A7C9VC49_9HYPH</name>
<dbReference type="InterPro" id="IPR012736">
    <property type="entry name" value="DhaK_1"/>
</dbReference>
<keyword evidence="6" id="KW-0319">Glycerol metabolism</keyword>
<dbReference type="PROSITE" id="PS51481">
    <property type="entry name" value="DHAK"/>
    <property type="match status" value="1"/>
</dbReference>
<dbReference type="Gene3D" id="3.40.50.10440">
    <property type="entry name" value="Dihydroxyacetone kinase, domain 1"/>
    <property type="match status" value="1"/>
</dbReference>
<evidence type="ECO:0000256" key="5">
    <source>
        <dbReference type="ARBA" id="ARBA00022777"/>
    </source>
</evidence>
<organism evidence="8 9">
    <name type="scientific">Mesorhizobium zhangyense</name>
    <dbReference type="NCBI Taxonomy" id="1776730"/>
    <lineage>
        <taxon>Bacteria</taxon>
        <taxon>Pseudomonadati</taxon>
        <taxon>Pseudomonadota</taxon>
        <taxon>Alphaproteobacteria</taxon>
        <taxon>Hyphomicrobiales</taxon>
        <taxon>Phyllobacteriaceae</taxon>
        <taxon>Mesorhizobium</taxon>
    </lineage>
</organism>
<dbReference type="Proteomes" id="UP000481252">
    <property type="component" value="Unassembled WGS sequence"/>
</dbReference>
<gene>
    <name evidence="8" type="primary">dhaK</name>
    <name evidence="8" type="ORF">G6N74_10975</name>
</gene>
<comment type="catalytic activity">
    <reaction evidence="1">
        <text>dihydroxyacetone + phosphoenolpyruvate = dihydroxyacetone phosphate + pyruvate</text>
        <dbReference type="Rhea" id="RHEA:18381"/>
        <dbReference type="ChEBI" id="CHEBI:15361"/>
        <dbReference type="ChEBI" id="CHEBI:16016"/>
        <dbReference type="ChEBI" id="CHEBI:57642"/>
        <dbReference type="ChEBI" id="CHEBI:58702"/>
        <dbReference type="EC" id="2.7.1.121"/>
    </reaction>
</comment>
<evidence type="ECO:0000256" key="1">
    <source>
        <dbReference type="ARBA" id="ARBA00001113"/>
    </source>
</evidence>
<dbReference type="SUPFAM" id="SSF82549">
    <property type="entry name" value="DAK1/DegV-like"/>
    <property type="match status" value="1"/>
</dbReference>
<evidence type="ECO:0000313" key="9">
    <source>
        <dbReference type="Proteomes" id="UP000481252"/>
    </source>
</evidence>
<evidence type="ECO:0000256" key="6">
    <source>
        <dbReference type="ARBA" id="ARBA00022798"/>
    </source>
</evidence>
<evidence type="ECO:0000256" key="3">
    <source>
        <dbReference type="ARBA" id="ARBA00012095"/>
    </source>
</evidence>
<comment type="pathway">
    <text evidence="2">Polyol metabolism; glycerol degradation.</text>
</comment>
<evidence type="ECO:0000256" key="4">
    <source>
        <dbReference type="ARBA" id="ARBA00022679"/>
    </source>
</evidence>